<reference evidence="2 3" key="1">
    <citation type="journal article" date="2024" name="BMC Genomics">
        <title>De novo assembly and annotation of Popillia japonica's genome with initial clues to its potential as an invasive pest.</title>
        <authorList>
            <person name="Cucini C."/>
            <person name="Boschi S."/>
            <person name="Funari R."/>
            <person name="Cardaioli E."/>
            <person name="Iannotti N."/>
            <person name="Marturano G."/>
            <person name="Paoli F."/>
            <person name="Bruttini M."/>
            <person name="Carapelli A."/>
            <person name="Frati F."/>
            <person name="Nardi F."/>
        </authorList>
    </citation>
    <scope>NUCLEOTIDE SEQUENCE [LARGE SCALE GENOMIC DNA]</scope>
    <source>
        <strain evidence="2">DMR45628</strain>
    </source>
</reference>
<protein>
    <submittedName>
        <fullName evidence="2">Uncharacterized protein</fullName>
    </submittedName>
</protein>
<evidence type="ECO:0000313" key="3">
    <source>
        <dbReference type="Proteomes" id="UP001458880"/>
    </source>
</evidence>
<organism evidence="2 3">
    <name type="scientific">Popillia japonica</name>
    <name type="common">Japanese beetle</name>
    <dbReference type="NCBI Taxonomy" id="7064"/>
    <lineage>
        <taxon>Eukaryota</taxon>
        <taxon>Metazoa</taxon>
        <taxon>Ecdysozoa</taxon>
        <taxon>Arthropoda</taxon>
        <taxon>Hexapoda</taxon>
        <taxon>Insecta</taxon>
        <taxon>Pterygota</taxon>
        <taxon>Neoptera</taxon>
        <taxon>Endopterygota</taxon>
        <taxon>Coleoptera</taxon>
        <taxon>Polyphaga</taxon>
        <taxon>Scarabaeiformia</taxon>
        <taxon>Scarabaeidae</taxon>
        <taxon>Rutelinae</taxon>
        <taxon>Popillia</taxon>
    </lineage>
</organism>
<accession>A0AAW1L228</accession>
<dbReference type="Proteomes" id="UP001458880">
    <property type="component" value="Unassembled WGS sequence"/>
</dbReference>
<feature type="compositionally biased region" description="Basic and acidic residues" evidence="1">
    <location>
        <begin position="85"/>
        <end position="96"/>
    </location>
</feature>
<keyword evidence="3" id="KW-1185">Reference proteome</keyword>
<gene>
    <name evidence="2" type="ORF">QE152_g18984</name>
</gene>
<name>A0AAW1L228_POPJA</name>
<feature type="region of interest" description="Disordered" evidence="1">
    <location>
        <begin position="64"/>
        <end position="112"/>
    </location>
</feature>
<comment type="caution">
    <text evidence="2">The sequence shown here is derived from an EMBL/GenBank/DDBJ whole genome shotgun (WGS) entry which is preliminary data.</text>
</comment>
<sequence>MHSFNQADTVNDSETDLMRSMHSFNQADTVNDSETDLMKTLNNPKRMPKNIYIYYSYPFYAHASASGPPQQLSLSVGGAATTKKHNNDDTSLDSDHPVTPIQPPPSLSENLN</sequence>
<dbReference type="AlphaFoldDB" id="A0AAW1L228"/>
<evidence type="ECO:0000313" key="2">
    <source>
        <dbReference type="EMBL" id="KAK9727847.1"/>
    </source>
</evidence>
<dbReference type="EMBL" id="JASPKY010000175">
    <property type="protein sequence ID" value="KAK9727847.1"/>
    <property type="molecule type" value="Genomic_DNA"/>
</dbReference>
<evidence type="ECO:0000256" key="1">
    <source>
        <dbReference type="SAM" id="MobiDB-lite"/>
    </source>
</evidence>
<proteinExistence type="predicted"/>